<feature type="compositionally biased region" description="Polar residues" evidence="1">
    <location>
        <begin position="30"/>
        <end position="47"/>
    </location>
</feature>
<reference evidence="2" key="1">
    <citation type="journal article" date="2004" name="Nature">
        <title>Genome duplication in the teleost fish Tetraodon nigroviridis reveals the early vertebrate proto-karyotype.</title>
        <authorList>
            <person name="Jaillon O."/>
            <person name="Aury J.-M."/>
            <person name="Brunet F."/>
            <person name="Petit J.-L."/>
            <person name="Stange-Thomann N."/>
            <person name="Mauceli E."/>
            <person name="Bouneau L."/>
            <person name="Fischer C."/>
            <person name="Ozouf-Costaz C."/>
            <person name="Bernot A."/>
            <person name="Nicaud S."/>
            <person name="Jaffe D."/>
            <person name="Fisher S."/>
            <person name="Lutfalla G."/>
            <person name="Dossat C."/>
            <person name="Segurens B."/>
            <person name="Dasilva C."/>
            <person name="Salanoubat M."/>
            <person name="Levy M."/>
            <person name="Boudet N."/>
            <person name="Castellano S."/>
            <person name="Anthouard V."/>
            <person name="Jubin C."/>
            <person name="Castelli V."/>
            <person name="Katinka M."/>
            <person name="Vacherie B."/>
            <person name="Biemont C."/>
            <person name="Skalli Z."/>
            <person name="Cattolico L."/>
            <person name="Poulain J."/>
            <person name="De Berardinis V."/>
            <person name="Cruaud C."/>
            <person name="Duprat S."/>
            <person name="Brottier P."/>
            <person name="Coutanceau J.-P."/>
            <person name="Gouzy J."/>
            <person name="Parra G."/>
            <person name="Lardier G."/>
            <person name="Chapple C."/>
            <person name="McKernan K.J."/>
            <person name="McEwan P."/>
            <person name="Bosak S."/>
            <person name="Kellis M."/>
            <person name="Volff J.-N."/>
            <person name="Guigo R."/>
            <person name="Zody M.C."/>
            <person name="Mesirov J."/>
            <person name="Lindblad-Toh K."/>
            <person name="Birren B."/>
            <person name="Nusbaum C."/>
            <person name="Kahn D."/>
            <person name="Robinson-Rechavi M."/>
            <person name="Laudet V."/>
            <person name="Schachter V."/>
            <person name="Quetier F."/>
            <person name="Saurin W."/>
            <person name="Scarpelli C."/>
            <person name="Wincker P."/>
            <person name="Lander E.S."/>
            <person name="Weissenbach J."/>
            <person name="Roest Crollius H."/>
        </authorList>
    </citation>
    <scope>NUCLEOTIDE SEQUENCE [LARGE SCALE GENOMIC DNA]</scope>
</reference>
<dbReference type="KEGG" id="tng:GSTEN00017965G001"/>
<name>Q4SHW2_TETNG</name>
<accession>Q4SHW2</accession>
<evidence type="ECO:0000313" key="2">
    <source>
        <dbReference type="EMBL" id="CAF99770.1"/>
    </source>
</evidence>
<dbReference type="AlphaFoldDB" id="Q4SHW2"/>
<dbReference type="EMBL" id="CAAE01014581">
    <property type="protein sequence ID" value="CAF99770.1"/>
    <property type="molecule type" value="Genomic_DNA"/>
</dbReference>
<reference evidence="2" key="2">
    <citation type="submission" date="2004-02" db="EMBL/GenBank/DDBJ databases">
        <authorList>
            <consortium name="Genoscope"/>
            <consortium name="Whitehead Institute Centre for Genome Research"/>
        </authorList>
    </citation>
    <scope>NUCLEOTIDE SEQUENCE</scope>
</reference>
<feature type="compositionally biased region" description="Basic and acidic residues" evidence="1">
    <location>
        <begin position="1"/>
        <end position="23"/>
    </location>
</feature>
<gene>
    <name evidence="2" type="ORF">GSTENG00017965001</name>
</gene>
<evidence type="ECO:0000256" key="1">
    <source>
        <dbReference type="SAM" id="MobiDB-lite"/>
    </source>
</evidence>
<feature type="region of interest" description="Disordered" evidence="1">
    <location>
        <begin position="1"/>
        <end position="134"/>
    </location>
</feature>
<feature type="compositionally biased region" description="Basic and acidic residues" evidence="1">
    <location>
        <begin position="92"/>
        <end position="108"/>
    </location>
</feature>
<organism evidence="2">
    <name type="scientific">Tetraodon nigroviridis</name>
    <name type="common">Spotted green pufferfish</name>
    <name type="synonym">Chelonodon nigroviridis</name>
    <dbReference type="NCBI Taxonomy" id="99883"/>
    <lineage>
        <taxon>Eukaryota</taxon>
        <taxon>Metazoa</taxon>
        <taxon>Chordata</taxon>
        <taxon>Craniata</taxon>
        <taxon>Vertebrata</taxon>
        <taxon>Euteleostomi</taxon>
        <taxon>Actinopterygii</taxon>
        <taxon>Neopterygii</taxon>
        <taxon>Teleostei</taxon>
        <taxon>Neoteleostei</taxon>
        <taxon>Acanthomorphata</taxon>
        <taxon>Eupercaria</taxon>
        <taxon>Tetraodontiformes</taxon>
        <taxon>Tetradontoidea</taxon>
        <taxon>Tetraodontidae</taxon>
        <taxon>Tetraodon</taxon>
    </lineage>
</organism>
<dbReference type="OrthoDB" id="8958342at2759"/>
<proteinExistence type="predicted"/>
<protein>
    <submittedName>
        <fullName evidence="2">Chromosome 5 SCAF14581, whole genome shotgun sequence</fullName>
    </submittedName>
</protein>
<sequence length="144" mass="15517">MKRMLQELRAEMKSGERRMDDNGGVKGENNRTPLQRSRSRQNINASSAAVKASHANEARNEAEGQQSASQPKAAVCSESGQRYRNPMGHSSWVDREKVSEKETGKAVDPEPAAPSPTSGDAPVGSRSTNGESDVEALLAKLRAL</sequence>